<protein>
    <submittedName>
        <fullName evidence="1">Uncharacterized protein</fullName>
    </submittedName>
</protein>
<dbReference type="RefSeq" id="WP_101827040.1">
    <property type="nucleotide sequence ID" value="NZ_PJZH01000063.1"/>
</dbReference>
<sequence length="66" mass="7122">MKIINHNVRNLEALEKSGYRIAVLDDAEKAKLLYLTHHLGLTDTIRFIKGTITEAAVDCAGGGGQG</sequence>
<accession>A0A2N5DSN3</accession>
<comment type="caution">
    <text evidence="1">The sequence shown here is derived from an EMBL/GenBank/DDBJ whole genome shotgun (WGS) entry which is preliminary data.</text>
</comment>
<dbReference type="EMBL" id="PJZH01000063">
    <property type="protein sequence ID" value="PLR29157.1"/>
    <property type="molecule type" value="Genomic_DNA"/>
</dbReference>
<keyword evidence="2" id="KW-1185">Reference proteome</keyword>
<proteinExistence type="predicted"/>
<organism evidence="1 2">
    <name type="scientific">Chimaeribacter coloradensis</name>
    <dbReference type="NCBI Taxonomy" id="2060068"/>
    <lineage>
        <taxon>Bacteria</taxon>
        <taxon>Pseudomonadati</taxon>
        <taxon>Pseudomonadota</taxon>
        <taxon>Gammaproteobacteria</taxon>
        <taxon>Enterobacterales</taxon>
        <taxon>Yersiniaceae</taxon>
        <taxon>Chimaeribacter</taxon>
    </lineage>
</organism>
<dbReference type="OrthoDB" id="6634502at2"/>
<dbReference type="Proteomes" id="UP000234503">
    <property type="component" value="Unassembled WGS sequence"/>
</dbReference>
<dbReference type="AlphaFoldDB" id="A0A2N5DSN3"/>
<name>A0A2N5DSN3_9GAMM</name>
<evidence type="ECO:0000313" key="1">
    <source>
        <dbReference type="EMBL" id="PLR29157.1"/>
    </source>
</evidence>
<evidence type="ECO:0000313" key="2">
    <source>
        <dbReference type="Proteomes" id="UP000234503"/>
    </source>
</evidence>
<reference evidence="1 2" key="1">
    <citation type="submission" date="2017-12" db="EMBL/GenBank/DDBJ databases">
        <title>Characterization of six clinical isolates of Enterochimera gen. nov., a novel genus of the Yersiniaciae family and the three species Enterochimera arupensis sp. nov., Enterochimera coloradensis sp. nov, and Enterochimera californica sp. nov.</title>
        <authorList>
            <person name="Rossi A."/>
            <person name="Fisher M."/>
        </authorList>
    </citation>
    <scope>NUCLEOTIDE SEQUENCE [LARGE SCALE GENOMIC DNA]</scope>
    <source>
        <strain evidence="2">2016-Iso4</strain>
    </source>
</reference>
<gene>
    <name evidence="1" type="ORF">CYR32_21155</name>
</gene>